<keyword evidence="1" id="KW-0732">Signal</keyword>
<evidence type="ECO:0000313" key="2">
    <source>
        <dbReference type="EMBL" id="OEL33303.1"/>
    </source>
</evidence>
<organism evidence="2 3">
    <name type="scientific">Dichanthelium oligosanthes</name>
    <dbReference type="NCBI Taxonomy" id="888268"/>
    <lineage>
        <taxon>Eukaryota</taxon>
        <taxon>Viridiplantae</taxon>
        <taxon>Streptophyta</taxon>
        <taxon>Embryophyta</taxon>
        <taxon>Tracheophyta</taxon>
        <taxon>Spermatophyta</taxon>
        <taxon>Magnoliopsida</taxon>
        <taxon>Liliopsida</taxon>
        <taxon>Poales</taxon>
        <taxon>Poaceae</taxon>
        <taxon>PACMAD clade</taxon>
        <taxon>Panicoideae</taxon>
        <taxon>Panicodae</taxon>
        <taxon>Paniceae</taxon>
        <taxon>Dichantheliinae</taxon>
        <taxon>Dichanthelium</taxon>
    </lineage>
</organism>
<dbReference type="AlphaFoldDB" id="A0A1E5W761"/>
<protein>
    <recommendedName>
        <fullName evidence="4">Secreted protein</fullName>
    </recommendedName>
</protein>
<accession>A0A1E5W761</accession>
<evidence type="ECO:0000256" key="1">
    <source>
        <dbReference type="SAM" id="SignalP"/>
    </source>
</evidence>
<comment type="caution">
    <text evidence="2">The sequence shown here is derived from an EMBL/GenBank/DDBJ whole genome shotgun (WGS) entry which is preliminary data.</text>
</comment>
<evidence type="ECO:0008006" key="4">
    <source>
        <dbReference type="Google" id="ProtNLM"/>
    </source>
</evidence>
<reference evidence="2 3" key="1">
    <citation type="submission" date="2016-09" db="EMBL/GenBank/DDBJ databases">
        <title>The draft genome of Dichanthelium oligosanthes: A C3 panicoid grass species.</title>
        <authorList>
            <person name="Studer A.J."/>
            <person name="Schnable J.C."/>
            <person name="Brutnell T.P."/>
        </authorList>
    </citation>
    <scope>NUCLEOTIDE SEQUENCE [LARGE SCALE GENOMIC DNA]</scope>
    <source>
        <strain evidence="3">cv. Kellogg 1175</strain>
        <tissue evidence="2">Leaf</tissue>
    </source>
</reference>
<feature type="signal peptide" evidence="1">
    <location>
        <begin position="1"/>
        <end position="20"/>
    </location>
</feature>
<dbReference type="EMBL" id="LWDX02019178">
    <property type="protein sequence ID" value="OEL33303.1"/>
    <property type="molecule type" value="Genomic_DNA"/>
</dbReference>
<keyword evidence="3" id="KW-1185">Reference proteome</keyword>
<gene>
    <name evidence="2" type="ORF">BAE44_0005678</name>
</gene>
<name>A0A1E5W761_9POAL</name>
<feature type="chain" id="PRO_5009188892" description="Secreted protein" evidence="1">
    <location>
        <begin position="21"/>
        <end position="91"/>
    </location>
</feature>
<dbReference type="Proteomes" id="UP000095767">
    <property type="component" value="Unassembled WGS sequence"/>
</dbReference>
<evidence type="ECO:0000313" key="3">
    <source>
        <dbReference type="Proteomes" id="UP000095767"/>
    </source>
</evidence>
<sequence>MRSASPASLWPIHSLGAALSSPILCSPSTSSWSVKCRWSLQCSATSGVTPKAARYGACASCSINCLFKFLVVATLQLWSAKDEVANSFKIA</sequence>
<proteinExistence type="predicted"/>